<keyword evidence="2" id="KW-1185">Reference proteome</keyword>
<gene>
    <name evidence="1" type="ORF">A6A03_05520</name>
</gene>
<sequence>MAVVELTVCRLCARSRPDIWQTLARLRTAHPNELHIVELDCMAACDDVPAIMIEYDYYPRVTPQQLIELIESRLKAIAAS</sequence>
<dbReference type="OrthoDB" id="163631at2"/>
<dbReference type="Proteomes" id="UP000078287">
    <property type="component" value="Unassembled WGS sequence"/>
</dbReference>
<organism evidence="1 2">
    <name type="scientific">Chloroflexus islandicus</name>
    <dbReference type="NCBI Taxonomy" id="1707952"/>
    <lineage>
        <taxon>Bacteria</taxon>
        <taxon>Bacillati</taxon>
        <taxon>Chloroflexota</taxon>
        <taxon>Chloroflexia</taxon>
        <taxon>Chloroflexales</taxon>
        <taxon>Chloroflexineae</taxon>
        <taxon>Chloroflexaceae</taxon>
        <taxon>Chloroflexus</taxon>
    </lineage>
</organism>
<proteinExistence type="predicted"/>
<dbReference type="Gene3D" id="3.40.30.10">
    <property type="entry name" value="Glutaredoxin"/>
    <property type="match status" value="1"/>
</dbReference>
<evidence type="ECO:0008006" key="3">
    <source>
        <dbReference type="Google" id="ProtNLM"/>
    </source>
</evidence>
<comment type="caution">
    <text evidence="1">The sequence shown here is derived from an EMBL/GenBank/DDBJ whole genome shotgun (WGS) entry which is preliminary data.</text>
</comment>
<protein>
    <recommendedName>
        <fullName evidence="3">NADH dehydrogenase</fullName>
    </recommendedName>
</protein>
<accession>A0A178LSX5</accession>
<dbReference type="Pfam" id="PF01257">
    <property type="entry name" value="2Fe-2S_thioredx"/>
    <property type="match status" value="1"/>
</dbReference>
<dbReference type="AlphaFoldDB" id="A0A178LSX5"/>
<dbReference type="InterPro" id="IPR036249">
    <property type="entry name" value="Thioredoxin-like_sf"/>
</dbReference>
<reference evidence="1 2" key="1">
    <citation type="submission" date="2016-04" db="EMBL/GenBank/DDBJ databases">
        <title>Chloroflexus islandicus sp. nov., a thermophilic filamentous anoxygenic phototrophic bacterium from geyser Strokkur (Iceland).</title>
        <authorList>
            <person name="Gaisin V.A."/>
            <person name="Kalashnikov A.M."/>
            <person name="Sukhacheva M.V."/>
            <person name="Grouzdev D.S."/>
            <person name="Ivanov T.M."/>
            <person name="Kuznetsov B."/>
            <person name="Gorlenko V.M."/>
        </authorList>
    </citation>
    <scope>NUCLEOTIDE SEQUENCE [LARGE SCALE GENOMIC DNA]</scope>
    <source>
        <strain evidence="2">isl-2</strain>
    </source>
</reference>
<dbReference type="STRING" id="1707952.A6A03_05520"/>
<dbReference type="SUPFAM" id="SSF52833">
    <property type="entry name" value="Thioredoxin-like"/>
    <property type="match status" value="1"/>
</dbReference>
<evidence type="ECO:0000313" key="2">
    <source>
        <dbReference type="Proteomes" id="UP000078287"/>
    </source>
</evidence>
<evidence type="ECO:0000313" key="1">
    <source>
        <dbReference type="EMBL" id="OAN37102.1"/>
    </source>
</evidence>
<dbReference type="RefSeq" id="WP_066791435.1">
    <property type="nucleotide sequence ID" value="NZ_LWQS01000114.1"/>
</dbReference>
<dbReference type="EMBL" id="LWQS01000114">
    <property type="protein sequence ID" value="OAN37102.1"/>
    <property type="molecule type" value="Genomic_DNA"/>
</dbReference>
<name>A0A178LSX5_9CHLR</name>